<evidence type="ECO:0000313" key="2">
    <source>
        <dbReference type="Proteomes" id="UP000064844"/>
    </source>
</evidence>
<proteinExistence type="predicted"/>
<dbReference type="RefSeq" id="WP_033117651.1">
    <property type="nucleotide sequence ID" value="NZ_CALICV010000055.1"/>
</dbReference>
<name>A0A0S2VZB9_9FIRM</name>
<dbReference type="KEGG" id="ibu:IB211_00041"/>
<gene>
    <name evidence="1" type="ORF">IB211_00041</name>
</gene>
<dbReference type="eggNOG" id="ENOG5031AJA">
    <property type="taxonomic scope" value="Bacteria"/>
</dbReference>
<evidence type="ECO:0000313" key="1">
    <source>
        <dbReference type="EMBL" id="ALP92437.1"/>
    </source>
</evidence>
<dbReference type="Proteomes" id="UP000064844">
    <property type="component" value="Chromosome"/>
</dbReference>
<dbReference type="AlphaFoldDB" id="A0A0S2VZB9"/>
<keyword evidence="2" id="KW-1185">Reference proteome</keyword>
<protein>
    <recommendedName>
        <fullName evidence="3">Peptidase C39-like domain-containing protein</fullName>
    </recommendedName>
</protein>
<accession>A0A0S2VZB9</accession>
<reference evidence="2" key="2">
    <citation type="submission" date="2015-04" db="EMBL/GenBank/DDBJ databases">
        <title>A butyrogenic pathway from the amino acid lysine in a human gut commensal.</title>
        <authorList>
            <person name="de Vos W.M."/>
            <person name="Bui N.T.P."/>
            <person name="Plugge C.M."/>
            <person name="Ritari J."/>
        </authorList>
    </citation>
    <scope>NUCLEOTIDE SEQUENCE [LARGE SCALE GENOMIC DNA]</scope>
    <source>
        <strain evidence="2">AF211</strain>
    </source>
</reference>
<dbReference type="STRING" id="1297617.IB211_00041"/>
<organism evidence="1 2">
    <name type="scientific">Intestinimonas butyriciproducens</name>
    <dbReference type="NCBI Taxonomy" id="1297617"/>
    <lineage>
        <taxon>Bacteria</taxon>
        <taxon>Bacillati</taxon>
        <taxon>Bacillota</taxon>
        <taxon>Clostridia</taxon>
        <taxon>Eubacteriales</taxon>
        <taxon>Intestinimonas</taxon>
    </lineage>
</organism>
<evidence type="ECO:0008006" key="3">
    <source>
        <dbReference type="Google" id="ProtNLM"/>
    </source>
</evidence>
<dbReference type="EMBL" id="CP011307">
    <property type="protein sequence ID" value="ALP92437.1"/>
    <property type="molecule type" value="Genomic_DNA"/>
</dbReference>
<sequence length="212" mass="23404">MERTYSLIHPDLLTITEGERTWRGADQEWFGDEWQRKAGCAPTAAAMLVSYLAQTRPPCRPLYPSGSWERMDVTALMDELWAHVTPGKKGVNTLHLFTKGFAGFAAQKGVQISLRTLDIPRFKLARPTVDQCAAFLRSALEADSPVAWLNLHSGEAKGLDDWHWVTVIGLEEHSDGPLLCTVLDGGREITADFRLWFRTTKLGGGLVAPAGG</sequence>
<reference evidence="1 2" key="1">
    <citation type="journal article" date="2015" name="Nat. Commun.">
        <title>Production of butyrate from lysine and the Amadori product fructoselysine by a human gut commensal.</title>
        <authorList>
            <person name="Bui T.P."/>
            <person name="Ritari J."/>
            <person name="Boeren S."/>
            <person name="de Waard P."/>
            <person name="Plugge C.M."/>
            <person name="de Vos W.M."/>
        </authorList>
    </citation>
    <scope>NUCLEOTIDE SEQUENCE [LARGE SCALE GENOMIC DNA]</scope>
    <source>
        <strain evidence="1 2">AF211</strain>
    </source>
</reference>